<reference evidence="1 2" key="1">
    <citation type="submission" date="2020-08" db="EMBL/GenBank/DDBJ databases">
        <title>Sequencing the genomes of 1000 actinobacteria strains.</title>
        <authorList>
            <person name="Klenk H.-P."/>
        </authorList>
    </citation>
    <scope>NUCLEOTIDE SEQUENCE [LARGE SCALE GENOMIC DNA]</scope>
    <source>
        <strain evidence="1 2">DSM 45084</strain>
    </source>
</reference>
<gene>
    <name evidence="1" type="ORF">F4559_001685</name>
</gene>
<dbReference type="AlphaFoldDB" id="A0A7W7T0I3"/>
<proteinExistence type="predicted"/>
<accession>A0A7W7T0I3</accession>
<protein>
    <submittedName>
        <fullName evidence="1">Uncharacterized protein</fullName>
    </submittedName>
</protein>
<organism evidence="1 2">
    <name type="scientific">Saccharothrix violaceirubra</name>
    <dbReference type="NCBI Taxonomy" id="413306"/>
    <lineage>
        <taxon>Bacteria</taxon>
        <taxon>Bacillati</taxon>
        <taxon>Actinomycetota</taxon>
        <taxon>Actinomycetes</taxon>
        <taxon>Pseudonocardiales</taxon>
        <taxon>Pseudonocardiaceae</taxon>
        <taxon>Saccharothrix</taxon>
    </lineage>
</organism>
<comment type="caution">
    <text evidence="1">The sequence shown here is derived from an EMBL/GenBank/DDBJ whole genome shotgun (WGS) entry which is preliminary data.</text>
</comment>
<name>A0A7W7T0I3_9PSEU</name>
<dbReference type="InterPro" id="IPR036170">
    <property type="entry name" value="YezG-like_sf"/>
</dbReference>
<dbReference type="Proteomes" id="UP000542674">
    <property type="component" value="Unassembled WGS sequence"/>
</dbReference>
<dbReference type="SUPFAM" id="SSF160424">
    <property type="entry name" value="BH3703-like"/>
    <property type="match status" value="1"/>
</dbReference>
<dbReference type="EMBL" id="JACHJS010000001">
    <property type="protein sequence ID" value="MBB4964326.1"/>
    <property type="molecule type" value="Genomic_DNA"/>
</dbReference>
<evidence type="ECO:0000313" key="2">
    <source>
        <dbReference type="Proteomes" id="UP000542674"/>
    </source>
</evidence>
<dbReference type="RefSeq" id="WP_184667262.1">
    <property type="nucleotide sequence ID" value="NZ_BAABAI010000027.1"/>
</dbReference>
<evidence type="ECO:0000313" key="1">
    <source>
        <dbReference type="EMBL" id="MBB4964326.1"/>
    </source>
</evidence>
<sequence length="273" mass="30934">MSRPDAPPNEQDQEQLVRRLGRAMLPALPPDWRRVRAEYRAAGRHIEVDLAFAGPDGQWRPIRPPMDVVRLFGELRVVMHTPDRGTWLSAVYEIEAPSAFAVDFNAEDEPRWRNAPPVIGFQDELRTFPRADDRIPDWLRERLGLPPLRAVELRMANVYDGRDGEGRPVVNRTVLDPEVLEPLLVYLESAPVVVVADEAPGVDEFVPDERDVPPTFQTDGTWVWAGAVPHYLRKYGLPPDPELVGHVVALGFDLSDVDERTLRHAAEWVRRGA</sequence>
<keyword evidence="2" id="KW-1185">Reference proteome</keyword>